<dbReference type="EMBL" id="JADWDJ010000022">
    <property type="protein sequence ID" value="KAG5262950.1"/>
    <property type="molecule type" value="Genomic_DNA"/>
</dbReference>
<accession>A0AAV6FJU8</accession>
<dbReference type="PANTHER" id="PTHR13943:SF31">
    <property type="entry name" value="PHOSPHOLIPASE A AND ACYLTRANSFERASE 3"/>
    <property type="match status" value="1"/>
</dbReference>
<keyword evidence="8" id="KW-1185">Reference proteome</keyword>
<evidence type="ECO:0000259" key="6">
    <source>
        <dbReference type="PROSITE" id="PS51934"/>
    </source>
</evidence>
<dbReference type="PANTHER" id="PTHR13943">
    <property type="entry name" value="HRAS-LIKE SUPPRESSOR - RELATED"/>
    <property type="match status" value="1"/>
</dbReference>
<dbReference type="GO" id="GO:0016410">
    <property type="term" value="F:N-acyltransferase activity"/>
    <property type="evidence" value="ECO:0007669"/>
    <property type="project" value="TreeGrafter"/>
</dbReference>
<dbReference type="Proteomes" id="UP000823561">
    <property type="component" value="Chromosome 22"/>
</dbReference>
<evidence type="ECO:0000313" key="7">
    <source>
        <dbReference type="EMBL" id="KAG5262950.1"/>
    </source>
</evidence>
<keyword evidence="3" id="KW-0378">Hydrolase</keyword>
<dbReference type="GO" id="GO:0005737">
    <property type="term" value="C:cytoplasm"/>
    <property type="evidence" value="ECO:0007669"/>
    <property type="project" value="TreeGrafter"/>
</dbReference>
<keyword evidence="5" id="KW-0812">Transmembrane</keyword>
<dbReference type="GO" id="GO:0004623">
    <property type="term" value="F:phospholipase A2 activity"/>
    <property type="evidence" value="ECO:0007669"/>
    <property type="project" value="TreeGrafter"/>
</dbReference>
<dbReference type="InterPro" id="IPR007053">
    <property type="entry name" value="LRAT_dom"/>
</dbReference>
<dbReference type="PROSITE" id="PS51934">
    <property type="entry name" value="LRAT"/>
    <property type="match status" value="1"/>
</dbReference>
<dbReference type="AlphaFoldDB" id="A0AAV6FJU8"/>
<gene>
    <name evidence="7" type="ORF">AALO_G00280800</name>
</gene>
<dbReference type="Gene3D" id="3.90.1720.10">
    <property type="entry name" value="endopeptidase domain like (from Nostoc punctiforme)"/>
    <property type="match status" value="1"/>
</dbReference>
<sequence length="159" mass="17279">MAEPGDLIEIDRKTYRHWALFIGDGYVIHLTNDDDSSTSVAAIGASSASAVAIVKKQKLKDVAAGHVWRVNNSLDKKWKAKPSDAILKNAEQRVGEKIRYRLIKYNCEHFVTELRYGQPKSRQAQTAKLVAAGGSGVVLAGVLGAIVAALVSVFSPRTF</sequence>
<comment type="similarity">
    <text evidence="1">Belongs to the H-rev107 family.</text>
</comment>
<dbReference type="GO" id="GO:0008970">
    <property type="term" value="F:phospholipase A1 activity"/>
    <property type="evidence" value="ECO:0007669"/>
    <property type="project" value="TreeGrafter"/>
</dbReference>
<protein>
    <recommendedName>
        <fullName evidence="6">LRAT domain-containing protein</fullName>
    </recommendedName>
</protein>
<evidence type="ECO:0000256" key="1">
    <source>
        <dbReference type="ARBA" id="ARBA00007824"/>
    </source>
</evidence>
<comment type="caution">
    <text evidence="7">The sequence shown here is derived from an EMBL/GenBank/DDBJ whole genome shotgun (WGS) entry which is preliminary data.</text>
</comment>
<feature type="domain" description="LRAT" evidence="6">
    <location>
        <begin position="7"/>
        <end position="123"/>
    </location>
</feature>
<evidence type="ECO:0000256" key="3">
    <source>
        <dbReference type="ARBA" id="ARBA00022801"/>
    </source>
</evidence>
<keyword evidence="4" id="KW-0443">Lipid metabolism</keyword>
<dbReference type="Pfam" id="PF04970">
    <property type="entry name" value="LRAT"/>
    <property type="match status" value="1"/>
</dbReference>
<evidence type="ECO:0000313" key="8">
    <source>
        <dbReference type="Proteomes" id="UP000823561"/>
    </source>
</evidence>
<dbReference type="InterPro" id="IPR051496">
    <property type="entry name" value="H-rev107_PLA/AT"/>
</dbReference>
<organism evidence="7 8">
    <name type="scientific">Alosa alosa</name>
    <name type="common">allis shad</name>
    <dbReference type="NCBI Taxonomy" id="278164"/>
    <lineage>
        <taxon>Eukaryota</taxon>
        <taxon>Metazoa</taxon>
        <taxon>Chordata</taxon>
        <taxon>Craniata</taxon>
        <taxon>Vertebrata</taxon>
        <taxon>Euteleostomi</taxon>
        <taxon>Actinopterygii</taxon>
        <taxon>Neopterygii</taxon>
        <taxon>Teleostei</taxon>
        <taxon>Clupei</taxon>
        <taxon>Clupeiformes</taxon>
        <taxon>Clupeoidei</taxon>
        <taxon>Clupeidae</taxon>
        <taxon>Alosa</taxon>
    </lineage>
</organism>
<keyword evidence="5" id="KW-1133">Transmembrane helix</keyword>
<reference evidence="7" key="1">
    <citation type="submission" date="2020-10" db="EMBL/GenBank/DDBJ databases">
        <title>Chromosome-scale genome assembly of the Allis shad, Alosa alosa.</title>
        <authorList>
            <person name="Margot Z."/>
            <person name="Christophe K."/>
            <person name="Cabau C."/>
            <person name="Louis A."/>
            <person name="Berthelot C."/>
            <person name="Parey E."/>
            <person name="Roest Crollius H."/>
            <person name="Montfort J."/>
            <person name="Robinson-Rechavi M."/>
            <person name="Bucao C."/>
            <person name="Bouchez O."/>
            <person name="Gislard M."/>
            <person name="Lluch J."/>
            <person name="Milhes M."/>
            <person name="Lampietro C."/>
            <person name="Lopez Roques C."/>
            <person name="Donnadieu C."/>
            <person name="Braasch I."/>
            <person name="Desvignes T."/>
            <person name="Postlethwait J."/>
            <person name="Bobe J."/>
            <person name="Guiguen Y."/>
        </authorList>
    </citation>
    <scope>NUCLEOTIDE SEQUENCE</scope>
    <source>
        <strain evidence="7">M-15738</strain>
        <tissue evidence="7">Blood</tissue>
    </source>
</reference>
<keyword evidence="2" id="KW-0808">Transferase</keyword>
<proteinExistence type="inferred from homology"/>
<keyword evidence="5" id="KW-0472">Membrane</keyword>
<evidence type="ECO:0000256" key="2">
    <source>
        <dbReference type="ARBA" id="ARBA00022679"/>
    </source>
</evidence>
<feature type="transmembrane region" description="Helical" evidence="5">
    <location>
        <begin position="129"/>
        <end position="154"/>
    </location>
</feature>
<evidence type="ECO:0000256" key="4">
    <source>
        <dbReference type="ARBA" id="ARBA00023098"/>
    </source>
</evidence>
<name>A0AAV6FJU8_9TELE</name>
<dbReference type="GO" id="GO:0070292">
    <property type="term" value="P:N-acylphosphatidylethanolamine metabolic process"/>
    <property type="evidence" value="ECO:0007669"/>
    <property type="project" value="TreeGrafter"/>
</dbReference>
<evidence type="ECO:0000256" key="5">
    <source>
        <dbReference type="SAM" id="Phobius"/>
    </source>
</evidence>